<dbReference type="InterPro" id="IPR001296">
    <property type="entry name" value="Glyco_trans_1"/>
</dbReference>
<protein>
    <submittedName>
        <fullName evidence="3">Glycosyl transferase family 1</fullName>
    </submittedName>
</protein>
<gene>
    <name evidence="3" type="ORF">C8P63_106109</name>
</gene>
<dbReference type="SUPFAM" id="SSF53756">
    <property type="entry name" value="UDP-Glycosyltransferase/glycogen phosphorylase"/>
    <property type="match status" value="1"/>
</dbReference>
<proteinExistence type="predicted"/>
<feature type="domain" description="Glycosyl transferase family 1" evidence="2">
    <location>
        <begin position="47"/>
        <end position="197"/>
    </location>
</feature>
<evidence type="ECO:0000259" key="2">
    <source>
        <dbReference type="Pfam" id="PF00534"/>
    </source>
</evidence>
<name>A0A2T6C0U7_9BACL</name>
<dbReference type="AlphaFoldDB" id="A0A2T6C0U7"/>
<evidence type="ECO:0000313" key="3">
    <source>
        <dbReference type="EMBL" id="PTX61857.1"/>
    </source>
</evidence>
<dbReference type="CDD" id="cd03801">
    <property type="entry name" value="GT4_PimA-like"/>
    <property type="match status" value="1"/>
</dbReference>
<dbReference type="PANTHER" id="PTHR46401:SF2">
    <property type="entry name" value="GLYCOSYLTRANSFERASE WBBK-RELATED"/>
    <property type="match status" value="1"/>
</dbReference>
<keyword evidence="4" id="KW-1185">Reference proteome</keyword>
<dbReference type="Proteomes" id="UP000244240">
    <property type="component" value="Unassembled WGS sequence"/>
</dbReference>
<sequence length="230" mass="25743">MYQEQLLKTANKIVVPSRSQFTKLKKLYPFCSNKTVVIKHGIVLRKSKARGPRHHLLFVGRIVPLKGIEQLLKAISLLKREGKKVKLDLVGTGPKGYTRHLKAQSKKLGISPEIRWIGYCNQAQVQKMYASHGAVIMPSLQESFGLVALEALANGIPLVSTRAGGLAEFVNSKVAQTIPKVNGSVIAKSIKNMWNHKKVTDQRVATGRKLASRFQWPHAAERYKKQFQQI</sequence>
<evidence type="ECO:0000313" key="4">
    <source>
        <dbReference type="Proteomes" id="UP000244240"/>
    </source>
</evidence>
<keyword evidence="1 3" id="KW-0808">Transferase</keyword>
<dbReference type="GO" id="GO:0016757">
    <property type="term" value="F:glycosyltransferase activity"/>
    <property type="evidence" value="ECO:0007669"/>
    <property type="project" value="InterPro"/>
</dbReference>
<dbReference type="Gene3D" id="3.40.50.2000">
    <property type="entry name" value="Glycogen Phosphorylase B"/>
    <property type="match status" value="2"/>
</dbReference>
<dbReference type="Pfam" id="PF00534">
    <property type="entry name" value="Glycos_transf_1"/>
    <property type="match status" value="1"/>
</dbReference>
<reference evidence="3 4" key="1">
    <citation type="submission" date="2018-04" db="EMBL/GenBank/DDBJ databases">
        <title>Genomic Encyclopedia of Archaeal and Bacterial Type Strains, Phase II (KMG-II): from individual species to whole genera.</title>
        <authorList>
            <person name="Goeker M."/>
        </authorList>
    </citation>
    <scope>NUCLEOTIDE SEQUENCE [LARGE SCALE GENOMIC DNA]</scope>
    <source>
        <strain evidence="3 4">DSM 45787</strain>
    </source>
</reference>
<dbReference type="PANTHER" id="PTHR46401">
    <property type="entry name" value="GLYCOSYLTRANSFERASE WBBK-RELATED"/>
    <property type="match status" value="1"/>
</dbReference>
<evidence type="ECO:0000256" key="1">
    <source>
        <dbReference type="ARBA" id="ARBA00022679"/>
    </source>
</evidence>
<accession>A0A2T6C0U7</accession>
<dbReference type="GO" id="GO:0009103">
    <property type="term" value="P:lipopolysaccharide biosynthetic process"/>
    <property type="evidence" value="ECO:0007669"/>
    <property type="project" value="TreeGrafter"/>
</dbReference>
<organism evidence="3 4">
    <name type="scientific">Melghirimyces profundicolus</name>
    <dbReference type="NCBI Taxonomy" id="1242148"/>
    <lineage>
        <taxon>Bacteria</taxon>
        <taxon>Bacillati</taxon>
        <taxon>Bacillota</taxon>
        <taxon>Bacilli</taxon>
        <taxon>Bacillales</taxon>
        <taxon>Thermoactinomycetaceae</taxon>
        <taxon>Melghirimyces</taxon>
    </lineage>
</organism>
<dbReference type="EMBL" id="QBKR01000006">
    <property type="protein sequence ID" value="PTX61857.1"/>
    <property type="molecule type" value="Genomic_DNA"/>
</dbReference>
<comment type="caution">
    <text evidence="3">The sequence shown here is derived from an EMBL/GenBank/DDBJ whole genome shotgun (WGS) entry which is preliminary data.</text>
</comment>